<dbReference type="OMA" id="HFPARTE"/>
<name>A0A015M024_RHIIW</name>
<dbReference type="AlphaFoldDB" id="A0A015M024"/>
<accession>A0A015M024</accession>
<comment type="caution">
    <text evidence="1">The sequence shown here is derived from an EMBL/GenBank/DDBJ whole genome shotgun (WGS) entry which is preliminary data.</text>
</comment>
<dbReference type="OrthoDB" id="2410190at2759"/>
<proteinExistence type="predicted"/>
<gene>
    <name evidence="1" type="ORF">RirG_181750</name>
</gene>
<evidence type="ECO:0000313" key="1">
    <source>
        <dbReference type="EMBL" id="EXX60238.1"/>
    </source>
</evidence>
<organism evidence="1 2">
    <name type="scientific">Rhizophagus irregularis (strain DAOM 197198w)</name>
    <name type="common">Glomus intraradices</name>
    <dbReference type="NCBI Taxonomy" id="1432141"/>
    <lineage>
        <taxon>Eukaryota</taxon>
        <taxon>Fungi</taxon>
        <taxon>Fungi incertae sedis</taxon>
        <taxon>Mucoromycota</taxon>
        <taxon>Glomeromycotina</taxon>
        <taxon>Glomeromycetes</taxon>
        <taxon>Glomerales</taxon>
        <taxon>Glomeraceae</taxon>
        <taxon>Rhizophagus</taxon>
    </lineage>
</organism>
<sequence>MTQVASKKEKNKGKQNLKYSEEFKNFLIVLGTFSPRALNLFRQNLEGLTIQNIRRLRSNSEDILTDPTLCFENVAHFKRFLDSIGYDGPIAAMSDNTKLKPRLRYSLQMGCIIGSTFSVNETSIETYNDIPLVINKIKENNSIAKYVRVYILQVPLPKFPPVIIALLPNNRSDKTESIVNIHKLLLDFAQELGLHIISIGSDGATGQNQCYRVYIGHPYIGD</sequence>
<reference evidence="1 2" key="1">
    <citation type="submission" date="2014-02" db="EMBL/GenBank/DDBJ databases">
        <title>Single nucleus genome sequencing reveals high similarity among nuclei of an endomycorrhizal fungus.</title>
        <authorList>
            <person name="Lin K."/>
            <person name="Geurts R."/>
            <person name="Zhang Z."/>
            <person name="Limpens E."/>
            <person name="Saunders D.G."/>
            <person name="Mu D."/>
            <person name="Pang E."/>
            <person name="Cao H."/>
            <person name="Cha H."/>
            <person name="Lin T."/>
            <person name="Zhou Q."/>
            <person name="Shang Y."/>
            <person name="Li Y."/>
            <person name="Ivanov S."/>
            <person name="Sharma T."/>
            <person name="Velzen R.V."/>
            <person name="Ruijter N.D."/>
            <person name="Aanen D.K."/>
            <person name="Win J."/>
            <person name="Kamoun S."/>
            <person name="Bisseling T."/>
            <person name="Huang S."/>
        </authorList>
    </citation>
    <scope>NUCLEOTIDE SEQUENCE [LARGE SCALE GENOMIC DNA]</scope>
    <source>
        <strain evidence="2">DAOM197198w</strain>
    </source>
</reference>
<dbReference type="STRING" id="1432141.A0A015M024"/>
<evidence type="ECO:0000313" key="2">
    <source>
        <dbReference type="Proteomes" id="UP000022910"/>
    </source>
</evidence>
<dbReference type="EMBL" id="JEMT01025986">
    <property type="protein sequence ID" value="EXX60238.1"/>
    <property type="molecule type" value="Genomic_DNA"/>
</dbReference>
<dbReference type="HOGENOM" id="CLU_112139_0_0_1"/>
<dbReference type="Proteomes" id="UP000022910">
    <property type="component" value="Unassembled WGS sequence"/>
</dbReference>
<protein>
    <submittedName>
        <fullName evidence="1">Uncharacterized protein</fullName>
    </submittedName>
</protein>
<keyword evidence="2" id="KW-1185">Reference proteome</keyword>